<protein>
    <recommendedName>
        <fullName evidence="1">Tudor domain-containing protein</fullName>
    </recommendedName>
</protein>
<dbReference type="GO" id="GO:0005737">
    <property type="term" value="C:cytoplasm"/>
    <property type="evidence" value="ECO:0007669"/>
    <property type="project" value="UniProtKB-ARBA"/>
</dbReference>
<dbReference type="SUPFAM" id="SSF63748">
    <property type="entry name" value="Tudor/PWWP/MBT"/>
    <property type="match status" value="1"/>
</dbReference>
<dbReference type="Gene3D" id="2.40.50.90">
    <property type="match status" value="1"/>
</dbReference>
<evidence type="ECO:0000259" key="1">
    <source>
        <dbReference type="Pfam" id="PF00567"/>
    </source>
</evidence>
<name>A0ABD1F4K8_HYPHA</name>
<feature type="domain" description="Tudor" evidence="1">
    <location>
        <begin position="47"/>
        <end position="165"/>
    </location>
</feature>
<organism evidence="2 3">
    <name type="scientific">Hypothenemus hampei</name>
    <name type="common">Coffee berry borer</name>
    <dbReference type="NCBI Taxonomy" id="57062"/>
    <lineage>
        <taxon>Eukaryota</taxon>
        <taxon>Metazoa</taxon>
        <taxon>Ecdysozoa</taxon>
        <taxon>Arthropoda</taxon>
        <taxon>Hexapoda</taxon>
        <taxon>Insecta</taxon>
        <taxon>Pterygota</taxon>
        <taxon>Neoptera</taxon>
        <taxon>Endopterygota</taxon>
        <taxon>Coleoptera</taxon>
        <taxon>Polyphaga</taxon>
        <taxon>Cucujiformia</taxon>
        <taxon>Curculionidae</taxon>
        <taxon>Scolytinae</taxon>
        <taxon>Hypothenemus</taxon>
    </lineage>
</organism>
<dbReference type="Pfam" id="PF00567">
    <property type="entry name" value="TUDOR"/>
    <property type="match status" value="1"/>
</dbReference>
<reference evidence="2 3" key="1">
    <citation type="submission" date="2024-05" db="EMBL/GenBank/DDBJ databases">
        <title>Genetic variation in Jamaican populations of the coffee berry borer (Hypothenemus hampei).</title>
        <authorList>
            <person name="Errbii M."/>
            <person name="Myrie A."/>
        </authorList>
    </citation>
    <scope>NUCLEOTIDE SEQUENCE [LARGE SCALE GENOMIC DNA]</scope>
    <source>
        <strain evidence="2">JA-Hopewell-2020-01-JO</strain>
        <tissue evidence="2">Whole body</tissue>
    </source>
</reference>
<dbReference type="Gene3D" id="2.30.30.140">
    <property type="match status" value="1"/>
</dbReference>
<evidence type="ECO:0000313" key="3">
    <source>
        <dbReference type="Proteomes" id="UP001566132"/>
    </source>
</evidence>
<dbReference type="PANTHER" id="PTHR16442:SF1">
    <property type="entry name" value="RING FINGER PROTEIN 17"/>
    <property type="match status" value="1"/>
</dbReference>
<accession>A0ABD1F4K8</accession>
<dbReference type="EMBL" id="JBDJPC010000002">
    <property type="protein sequence ID" value="KAL1512528.1"/>
    <property type="molecule type" value="Genomic_DNA"/>
</dbReference>
<gene>
    <name evidence="2" type="ORF">ABEB36_002109</name>
</gene>
<dbReference type="InterPro" id="IPR035437">
    <property type="entry name" value="SNase_OB-fold_sf"/>
</dbReference>
<keyword evidence="3" id="KW-1185">Reference proteome</keyword>
<dbReference type="InterPro" id="IPR002999">
    <property type="entry name" value="Tudor"/>
</dbReference>
<sequence length="288" mass="33708">MAEDTIEEQPPHHLRDDWNFFKETITNNPVEIPYYFDQESWSTKKAYKLRVGHIYDLSHFWIVTKEREASIFYKYLQLFYSKYKDHYKIPSEDLRWNMYCVVCSNDEFSRAILVDVPVAIGDNRFACLFLIDFGCIVKVSINDIYFMPKKLYSVPRYSIRAILAGLGPENGVKWSTNSVNEFQTLVFNQVLIGQIKKICSSEKIIFVSLNVFNPQTQQYESIEDTLVRKCFVKQLTSADVKEMKTAQKNRGPKKAKPIEFLTPTFKTLEYGRCVDSFAMAQFLDEYLA</sequence>
<proteinExistence type="predicted"/>
<dbReference type="Proteomes" id="UP001566132">
    <property type="component" value="Unassembled WGS sequence"/>
</dbReference>
<dbReference type="PANTHER" id="PTHR16442">
    <property type="entry name" value="RING FINGER PROTEIN 17"/>
    <property type="match status" value="1"/>
</dbReference>
<dbReference type="AlphaFoldDB" id="A0ABD1F4K8"/>
<comment type="caution">
    <text evidence="2">The sequence shown here is derived from an EMBL/GenBank/DDBJ whole genome shotgun (WGS) entry which is preliminary data.</text>
</comment>
<evidence type="ECO:0000313" key="2">
    <source>
        <dbReference type="EMBL" id="KAL1512528.1"/>
    </source>
</evidence>